<dbReference type="Gene3D" id="2.120.10.30">
    <property type="entry name" value="TolB, C-terminal domain"/>
    <property type="match status" value="1"/>
</dbReference>
<organism evidence="2 3">
    <name type="scientific">Ceratopteris richardii</name>
    <name type="common">Triangle waterfern</name>
    <dbReference type="NCBI Taxonomy" id="49495"/>
    <lineage>
        <taxon>Eukaryota</taxon>
        <taxon>Viridiplantae</taxon>
        <taxon>Streptophyta</taxon>
        <taxon>Embryophyta</taxon>
        <taxon>Tracheophyta</taxon>
        <taxon>Polypodiopsida</taxon>
        <taxon>Polypodiidae</taxon>
        <taxon>Polypodiales</taxon>
        <taxon>Pteridineae</taxon>
        <taxon>Pteridaceae</taxon>
        <taxon>Parkerioideae</taxon>
        <taxon>Ceratopteris</taxon>
    </lineage>
</organism>
<dbReference type="AlphaFoldDB" id="A0A8T2SF65"/>
<dbReference type="PANTHER" id="PTHR47064:SF2">
    <property type="entry name" value="SMP-30_GLUCONOLACTONASE_LRE-LIKE REGION DOMAIN-CONTAINING PROTEIN-RELATED"/>
    <property type="match status" value="1"/>
</dbReference>
<proteinExistence type="predicted"/>
<protein>
    <recommendedName>
        <fullName evidence="1">SMP-30/Gluconolactonase/LRE-like region domain-containing protein</fullName>
    </recommendedName>
</protein>
<dbReference type="InterPro" id="IPR013658">
    <property type="entry name" value="SGL"/>
</dbReference>
<dbReference type="PANTHER" id="PTHR47064">
    <property type="entry name" value="PUTATIVE (AFU_ORTHOLOGUE AFUA_1G08990)-RELATED"/>
    <property type="match status" value="1"/>
</dbReference>
<name>A0A8T2SF65_CERRI</name>
<evidence type="ECO:0000259" key="1">
    <source>
        <dbReference type="Pfam" id="PF08450"/>
    </source>
</evidence>
<gene>
    <name evidence="2" type="ORF">KP509_20G049800</name>
</gene>
<reference evidence="2" key="1">
    <citation type="submission" date="2021-08" db="EMBL/GenBank/DDBJ databases">
        <title>WGS assembly of Ceratopteris richardii.</title>
        <authorList>
            <person name="Marchant D.B."/>
            <person name="Chen G."/>
            <person name="Jenkins J."/>
            <person name="Shu S."/>
            <person name="Leebens-Mack J."/>
            <person name="Grimwood J."/>
            <person name="Schmutz J."/>
            <person name="Soltis P."/>
            <person name="Soltis D."/>
            <person name="Chen Z.-H."/>
        </authorList>
    </citation>
    <scope>NUCLEOTIDE SEQUENCE</scope>
    <source>
        <strain evidence="2">Whitten #5841</strain>
        <tissue evidence="2">Leaf</tissue>
    </source>
</reference>
<dbReference type="OrthoDB" id="423498at2759"/>
<dbReference type="OMA" id="RVYAGCG"/>
<evidence type="ECO:0000313" key="3">
    <source>
        <dbReference type="Proteomes" id="UP000825935"/>
    </source>
</evidence>
<dbReference type="Pfam" id="PF08450">
    <property type="entry name" value="SGL"/>
    <property type="match status" value="1"/>
</dbReference>
<accession>A0A8T2SF65</accession>
<dbReference type="InterPro" id="IPR052988">
    <property type="entry name" value="Oryzine_lactonohydrolase"/>
</dbReference>
<keyword evidence="3" id="KW-1185">Reference proteome</keyword>
<feature type="domain" description="SMP-30/Gluconolactonase/LRE-like region" evidence="1">
    <location>
        <begin position="56"/>
        <end position="327"/>
    </location>
</feature>
<dbReference type="InterPro" id="IPR011042">
    <property type="entry name" value="6-blade_b-propeller_TolB-like"/>
</dbReference>
<dbReference type="Proteomes" id="UP000825935">
    <property type="component" value="Chromosome 20"/>
</dbReference>
<dbReference type="SUPFAM" id="SSF63829">
    <property type="entry name" value="Calcium-dependent phosphotriesterase"/>
    <property type="match status" value="1"/>
</dbReference>
<sequence length="361" mass="39058">MEASRRLYRWEQGLLRSGTAAYGYSEASFLVLDPAFMEIINEESTLELLAEADAHEGGVYNPEDDCVYFSSSRQTDPKPNAQIMKVHLATGKVEVVKSETEVANGMVLGKDGALLVCNQGIRPHGGFIEHLNLKTGESKVLIDNWYGRRFNSPNDVVVKSDGSIWFTDPDYAWVQGFGAEPEVKNHVYRLSPSGVVDAVADGFVKPNGLAFSPDESLLYVTDTGSTIGDGTVDIQKPHSVTVIDVDENGASLKNKRHFASIATIVEPKYEGVGCPDGIKVDTEGRVYIANLDGVQVFDKKGKLLGMIKIPGATNMGFAGRDLQTLVILNGTAIYKITLSAKGAGLTGQVCTQKPKSRKAHC</sequence>
<evidence type="ECO:0000313" key="2">
    <source>
        <dbReference type="EMBL" id="KAH7331770.1"/>
    </source>
</evidence>
<comment type="caution">
    <text evidence="2">The sequence shown here is derived from an EMBL/GenBank/DDBJ whole genome shotgun (WGS) entry which is preliminary data.</text>
</comment>
<dbReference type="EMBL" id="CM035425">
    <property type="protein sequence ID" value="KAH7331770.1"/>
    <property type="molecule type" value="Genomic_DNA"/>
</dbReference>